<gene>
    <name evidence="1" type="ORF">SAMN05216234_1097</name>
</gene>
<name>A0A1I5N876_9BACT</name>
<keyword evidence="2" id="KW-1185">Reference proteome</keyword>
<sequence length="37" mass="4280">MEEIKALLLLIFAIGLLYGSMQKKHKRGNKKIENTLH</sequence>
<dbReference type="EMBL" id="FOXB01000009">
    <property type="protein sequence ID" value="SFP17943.1"/>
    <property type="molecule type" value="Genomic_DNA"/>
</dbReference>
<dbReference type="Proteomes" id="UP000199227">
    <property type="component" value="Unassembled WGS sequence"/>
</dbReference>
<reference evidence="1 2" key="1">
    <citation type="submission" date="2016-10" db="EMBL/GenBank/DDBJ databases">
        <authorList>
            <person name="de Groot N.N."/>
        </authorList>
    </citation>
    <scope>NUCLEOTIDE SEQUENCE [LARGE SCALE GENOMIC DNA]</scope>
    <source>
        <strain evidence="1 2">EP1-55-1</strain>
    </source>
</reference>
<organism evidence="1 2">
    <name type="scientific">Hydrogenimonas thermophila</name>
    <dbReference type="NCBI Taxonomy" id="223786"/>
    <lineage>
        <taxon>Bacteria</taxon>
        <taxon>Pseudomonadati</taxon>
        <taxon>Campylobacterota</taxon>
        <taxon>Epsilonproteobacteria</taxon>
        <taxon>Campylobacterales</taxon>
        <taxon>Hydrogenimonadaceae</taxon>
        <taxon>Hydrogenimonas</taxon>
    </lineage>
</organism>
<accession>A0A1I5N876</accession>
<proteinExistence type="predicted"/>
<protein>
    <submittedName>
        <fullName evidence="1">Uncharacterized protein</fullName>
    </submittedName>
</protein>
<dbReference type="AlphaFoldDB" id="A0A1I5N876"/>
<evidence type="ECO:0000313" key="1">
    <source>
        <dbReference type="EMBL" id="SFP17943.1"/>
    </source>
</evidence>
<evidence type="ECO:0000313" key="2">
    <source>
        <dbReference type="Proteomes" id="UP000199227"/>
    </source>
</evidence>